<proteinExistence type="predicted"/>
<organism evidence="1 2">
    <name type="scientific">Brucella pseudogrignonensis</name>
    <dbReference type="NCBI Taxonomy" id="419475"/>
    <lineage>
        <taxon>Bacteria</taxon>
        <taxon>Pseudomonadati</taxon>
        <taxon>Pseudomonadota</taxon>
        <taxon>Alphaproteobacteria</taxon>
        <taxon>Hyphomicrobiales</taxon>
        <taxon>Brucellaceae</taxon>
        <taxon>Brucella/Ochrobactrum group</taxon>
        <taxon>Brucella</taxon>
    </lineage>
</organism>
<name>A0A256FZY3_9HYPH</name>
<reference evidence="1 2" key="1">
    <citation type="submission" date="2017-07" db="EMBL/GenBank/DDBJ databases">
        <title>Phylogenetic study on the rhizospheric bacterium Ochrobactrum sp. A44.</title>
        <authorList>
            <person name="Krzyzanowska D.M."/>
            <person name="Ossowicki A."/>
            <person name="Rajewska M."/>
            <person name="Maciag T."/>
            <person name="Kaczynski Z."/>
            <person name="Czerwicka M."/>
            <person name="Jafra S."/>
        </authorList>
    </citation>
    <scope>NUCLEOTIDE SEQUENCE [LARGE SCALE GENOMIC DNA]</scope>
    <source>
        <strain evidence="1 2">CCUG 30717</strain>
    </source>
</reference>
<accession>A0A256FZY3</accession>
<evidence type="ECO:0000313" key="1">
    <source>
        <dbReference type="EMBL" id="OYR20413.1"/>
    </source>
</evidence>
<dbReference type="EMBL" id="NNRM01000053">
    <property type="protein sequence ID" value="OYR20413.1"/>
    <property type="molecule type" value="Genomic_DNA"/>
</dbReference>
<evidence type="ECO:0000313" key="2">
    <source>
        <dbReference type="Proteomes" id="UP000216188"/>
    </source>
</evidence>
<gene>
    <name evidence="1" type="ORF">CEV34_5592</name>
</gene>
<comment type="caution">
    <text evidence="1">The sequence shown here is derived from an EMBL/GenBank/DDBJ whole genome shotgun (WGS) entry which is preliminary data.</text>
</comment>
<dbReference type="AlphaFoldDB" id="A0A256FZY3"/>
<sequence length="75" mass="8483">MIAMPFTCASVPPATLPCISLLAIFSLPLRLREWPARFHLNSRKKSARFDFRHVSGANRLRYEQNHLITSGKSGT</sequence>
<keyword evidence="2" id="KW-1185">Reference proteome</keyword>
<protein>
    <submittedName>
        <fullName evidence="1">Uncharacterized protein</fullName>
    </submittedName>
</protein>
<dbReference type="Proteomes" id="UP000216188">
    <property type="component" value="Unassembled WGS sequence"/>
</dbReference>